<evidence type="ECO:0000313" key="9">
    <source>
        <dbReference type="EMBL" id="KAJ4409824.1"/>
    </source>
</evidence>
<dbReference type="PANTHER" id="PTHR33048">
    <property type="entry name" value="PTH11-LIKE INTEGRAL MEMBRANE PROTEIN (AFU_ORTHOLOGUE AFUA_5G11245)"/>
    <property type="match status" value="1"/>
</dbReference>
<dbReference type="EMBL" id="JAPEVA010000010">
    <property type="protein sequence ID" value="KAJ4409824.1"/>
    <property type="molecule type" value="Genomic_DNA"/>
</dbReference>
<evidence type="ECO:0000256" key="7">
    <source>
        <dbReference type="SAM" id="Phobius"/>
    </source>
</evidence>
<feature type="transmembrane region" description="Helical" evidence="7">
    <location>
        <begin position="119"/>
        <end position="139"/>
    </location>
</feature>
<evidence type="ECO:0000256" key="4">
    <source>
        <dbReference type="ARBA" id="ARBA00023136"/>
    </source>
</evidence>
<proteinExistence type="inferred from homology"/>
<comment type="caution">
    <text evidence="9">The sequence shown here is derived from an EMBL/GenBank/DDBJ whole genome shotgun (WGS) entry which is preliminary data.</text>
</comment>
<evidence type="ECO:0000256" key="3">
    <source>
        <dbReference type="ARBA" id="ARBA00022989"/>
    </source>
</evidence>
<comment type="subcellular location">
    <subcellularLocation>
        <location evidence="1">Membrane</location>
        <topology evidence="1">Multi-pass membrane protein</topology>
    </subcellularLocation>
</comment>
<feature type="transmembrane region" description="Helical" evidence="7">
    <location>
        <begin position="282"/>
        <end position="301"/>
    </location>
</feature>
<evidence type="ECO:0000256" key="5">
    <source>
        <dbReference type="ARBA" id="ARBA00038359"/>
    </source>
</evidence>
<feature type="domain" description="Rhodopsin" evidence="8">
    <location>
        <begin position="104"/>
        <end position="354"/>
    </location>
</feature>
<organism evidence="9 10">
    <name type="scientific">Didymella pomorum</name>
    <dbReference type="NCBI Taxonomy" id="749634"/>
    <lineage>
        <taxon>Eukaryota</taxon>
        <taxon>Fungi</taxon>
        <taxon>Dikarya</taxon>
        <taxon>Ascomycota</taxon>
        <taxon>Pezizomycotina</taxon>
        <taxon>Dothideomycetes</taxon>
        <taxon>Pleosporomycetidae</taxon>
        <taxon>Pleosporales</taxon>
        <taxon>Pleosporineae</taxon>
        <taxon>Didymellaceae</taxon>
        <taxon>Didymella</taxon>
    </lineage>
</organism>
<dbReference type="InterPro" id="IPR049326">
    <property type="entry name" value="Rhodopsin_dom_fungi"/>
</dbReference>
<feature type="compositionally biased region" description="Basic and acidic residues" evidence="6">
    <location>
        <begin position="391"/>
        <end position="404"/>
    </location>
</feature>
<dbReference type="PANTHER" id="PTHR33048:SF123">
    <property type="entry name" value="INTEGRAL MEMBRANE PROTEIN"/>
    <property type="match status" value="1"/>
</dbReference>
<protein>
    <recommendedName>
        <fullName evidence="8">Rhodopsin domain-containing protein</fullName>
    </recommendedName>
</protein>
<dbReference type="GO" id="GO:0016020">
    <property type="term" value="C:membrane"/>
    <property type="evidence" value="ECO:0007669"/>
    <property type="project" value="UniProtKB-SubCell"/>
</dbReference>
<accession>A0A9W8ZKM1</accession>
<dbReference type="OrthoDB" id="5273647at2759"/>
<dbReference type="Proteomes" id="UP001140510">
    <property type="component" value="Unassembled WGS sequence"/>
</dbReference>
<dbReference type="Pfam" id="PF20684">
    <property type="entry name" value="Fung_rhodopsin"/>
    <property type="match status" value="1"/>
</dbReference>
<feature type="transmembrane region" description="Helical" evidence="7">
    <location>
        <begin position="204"/>
        <end position="232"/>
    </location>
</feature>
<evidence type="ECO:0000256" key="6">
    <source>
        <dbReference type="SAM" id="MobiDB-lite"/>
    </source>
</evidence>
<dbReference type="InterPro" id="IPR052337">
    <property type="entry name" value="SAT4-like"/>
</dbReference>
<sequence>MPQIPYPILMSNCRAPSQRDMPHHTHVSRHKVEAHTAASLPPLSNIFQKQGFQRGGIASLNHAERVWESSSKPAPQHRGPSPSPAIYPLASAPPPPIFPAYFSFFVRGFIVKKFGLDDLFIFIAITLGLGQTATIILQVEHGRGRHSSELHEGDFDLMLMYKWINMLIYFVANWAVKMSILALYHRIGSGKRGLPLIVQSRAIWATAGFITAYTLAVTLVQIFSCLPVTAAWDVTQIPLMCIDGASFSHAQSGINVFIDVVLLLYPLPLLPLLKFNKRQRTALIIIFSIGLIPVVASTMRLCEIVMSGNSIQTGMAWQQTDSSWTWAWVPVWSQIEVDIGILTACLPCLSPLLRLFFHSAHQQRTMTPSMVTLPRYAGGRSWGSVDSQESTDAKEKGEERRITEEASGGHNTKNEDGKAKGVVMFSEKELPPIPEESERSPTYYEDASDEEEAREVGIARQVGIARSTSKRIEYGRGMS</sequence>
<feature type="transmembrane region" description="Helical" evidence="7">
    <location>
        <begin position="252"/>
        <end position="270"/>
    </location>
</feature>
<evidence type="ECO:0000256" key="1">
    <source>
        <dbReference type="ARBA" id="ARBA00004141"/>
    </source>
</evidence>
<evidence type="ECO:0000259" key="8">
    <source>
        <dbReference type="Pfam" id="PF20684"/>
    </source>
</evidence>
<reference evidence="9" key="1">
    <citation type="submission" date="2022-10" db="EMBL/GenBank/DDBJ databases">
        <title>Tapping the CABI collections for fungal endophytes: first genome assemblies for Collariella, Neodidymelliopsis, Ascochyta clinopodiicola, Didymella pomorum, Didymosphaeria variabile, Neocosmospora piperis and Neocucurbitaria cava.</title>
        <authorList>
            <person name="Hill R."/>
        </authorList>
    </citation>
    <scope>NUCLEOTIDE SEQUENCE</scope>
    <source>
        <strain evidence="9">IMI 355091</strain>
    </source>
</reference>
<feature type="transmembrane region" description="Helical" evidence="7">
    <location>
        <begin position="159"/>
        <end position="184"/>
    </location>
</feature>
<keyword evidence="10" id="KW-1185">Reference proteome</keyword>
<gene>
    <name evidence="9" type="ORF">N0V91_002299</name>
</gene>
<name>A0A9W8ZKM1_9PLEO</name>
<keyword evidence="2 7" id="KW-0812">Transmembrane</keyword>
<keyword evidence="3 7" id="KW-1133">Transmembrane helix</keyword>
<evidence type="ECO:0000256" key="2">
    <source>
        <dbReference type="ARBA" id="ARBA00022692"/>
    </source>
</evidence>
<dbReference type="AlphaFoldDB" id="A0A9W8ZKM1"/>
<evidence type="ECO:0000313" key="10">
    <source>
        <dbReference type="Proteomes" id="UP001140510"/>
    </source>
</evidence>
<comment type="similarity">
    <text evidence="5">Belongs to the SAT4 family.</text>
</comment>
<keyword evidence="4 7" id="KW-0472">Membrane</keyword>
<feature type="region of interest" description="Disordered" evidence="6">
    <location>
        <begin position="380"/>
        <end position="456"/>
    </location>
</feature>